<dbReference type="eggNOG" id="COG2246">
    <property type="taxonomic scope" value="Bacteria"/>
</dbReference>
<dbReference type="InterPro" id="IPR051401">
    <property type="entry name" value="GtrA_CellWall_Glycosyl"/>
</dbReference>
<dbReference type="GO" id="GO:0000271">
    <property type="term" value="P:polysaccharide biosynthetic process"/>
    <property type="evidence" value="ECO:0007669"/>
    <property type="project" value="InterPro"/>
</dbReference>
<evidence type="ECO:0000256" key="2">
    <source>
        <dbReference type="ARBA" id="ARBA00009399"/>
    </source>
</evidence>
<evidence type="ECO:0000259" key="8">
    <source>
        <dbReference type="Pfam" id="PF04138"/>
    </source>
</evidence>
<evidence type="ECO:0000256" key="4">
    <source>
        <dbReference type="ARBA" id="ARBA00022989"/>
    </source>
</evidence>
<reference evidence="9 10" key="1">
    <citation type="submission" date="2012-08" db="EMBL/GenBank/DDBJ databases">
        <title>Whole genome shotgun sequence of Austwickia chelonae NBRC 105200.</title>
        <authorList>
            <person name="Yoshida I."/>
            <person name="Hosoyama A."/>
            <person name="Tsuchikane K."/>
            <person name="Katsumata H."/>
            <person name="Ando Y."/>
            <person name="Ohji S."/>
            <person name="Hamada M."/>
            <person name="Tamura T."/>
            <person name="Yamazoe A."/>
            <person name="Yamazaki S."/>
            <person name="Fujita N."/>
        </authorList>
    </citation>
    <scope>NUCLEOTIDE SEQUENCE [LARGE SCALE GENOMIC DNA]</scope>
    <source>
        <strain evidence="9 10">NBRC 105200</strain>
    </source>
</reference>
<feature type="region of interest" description="Disordered" evidence="6">
    <location>
        <begin position="157"/>
        <end position="179"/>
    </location>
</feature>
<dbReference type="Pfam" id="PF04138">
    <property type="entry name" value="GtrA_DPMS_TM"/>
    <property type="match status" value="1"/>
</dbReference>
<evidence type="ECO:0000313" key="9">
    <source>
        <dbReference type="EMBL" id="GAB78460.1"/>
    </source>
</evidence>
<dbReference type="RefSeq" id="WP_006503215.1">
    <property type="nucleotide sequence ID" value="NZ_BAGZ01000009.1"/>
</dbReference>
<organism evidence="9 10">
    <name type="scientific">Austwickia chelonae NBRC 105200</name>
    <dbReference type="NCBI Taxonomy" id="1184607"/>
    <lineage>
        <taxon>Bacteria</taxon>
        <taxon>Bacillati</taxon>
        <taxon>Actinomycetota</taxon>
        <taxon>Actinomycetes</taxon>
        <taxon>Micrococcales</taxon>
        <taxon>Dermatophilaceae</taxon>
        <taxon>Austwickia</taxon>
    </lineage>
</organism>
<feature type="compositionally biased region" description="Polar residues" evidence="6">
    <location>
        <begin position="159"/>
        <end position="173"/>
    </location>
</feature>
<feature type="transmembrane region" description="Helical" evidence="7">
    <location>
        <begin position="12"/>
        <end position="34"/>
    </location>
</feature>
<comment type="similarity">
    <text evidence="2">Belongs to the GtrA family.</text>
</comment>
<evidence type="ECO:0000256" key="1">
    <source>
        <dbReference type="ARBA" id="ARBA00004141"/>
    </source>
</evidence>
<dbReference type="Proteomes" id="UP000008495">
    <property type="component" value="Unassembled WGS sequence"/>
</dbReference>
<gene>
    <name evidence="9" type="ORF">AUCHE_09_00650</name>
</gene>
<keyword evidence="5 7" id="KW-0472">Membrane</keyword>
<keyword evidence="4 7" id="KW-1133">Transmembrane helix</keyword>
<name>K6VSZ1_9MICO</name>
<evidence type="ECO:0000313" key="10">
    <source>
        <dbReference type="Proteomes" id="UP000008495"/>
    </source>
</evidence>
<comment type="caution">
    <text evidence="9">The sequence shown here is derived from an EMBL/GenBank/DDBJ whole genome shotgun (WGS) entry which is preliminary data.</text>
</comment>
<keyword evidence="3 7" id="KW-0812">Transmembrane</keyword>
<evidence type="ECO:0000256" key="3">
    <source>
        <dbReference type="ARBA" id="ARBA00022692"/>
    </source>
</evidence>
<dbReference type="EMBL" id="BAGZ01000009">
    <property type="protein sequence ID" value="GAB78460.1"/>
    <property type="molecule type" value="Genomic_DNA"/>
</dbReference>
<evidence type="ECO:0000256" key="6">
    <source>
        <dbReference type="SAM" id="MobiDB-lite"/>
    </source>
</evidence>
<proteinExistence type="inferred from homology"/>
<dbReference type="STRING" id="100225.SAMN05421595_2729"/>
<protein>
    <recommendedName>
        <fullName evidence="8">GtrA/DPMS transmembrane domain-containing protein</fullName>
    </recommendedName>
</protein>
<sequence length="179" mass="19929">MVELIKRILRHSIVRYLVVGGLSFAVNVVIFNILVEVVGWSRAVSAPISFALTFFVSYTLQRAFAFRSEADVTGSAIRYLILAGFNTLAQMPIHWICEQIGLGLFTSQFIGTAITTVWNYFAYKHWVYVDRNHPLPADTETVAWHERAVRKVKAVSNIGPASTSPDAVSTITPSERGPQ</sequence>
<dbReference type="PANTHER" id="PTHR38459">
    <property type="entry name" value="PROPHAGE BACTOPRENOL-LINKED GLUCOSE TRANSLOCASE HOMOLOG"/>
    <property type="match status" value="1"/>
</dbReference>
<dbReference type="OrthoDB" id="2082501at2"/>
<dbReference type="InterPro" id="IPR007267">
    <property type="entry name" value="GtrA_DPMS_TM"/>
</dbReference>
<dbReference type="GO" id="GO:0005886">
    <property type="term" value="C:plasma membrane"/>
    <property type="evidence" value="ECO:0007669"/>
    <property type="project" value="TreeGrafter"/>
</dbReference>
<evidence type="ECO:0000256" key="7">
    <source>
        <dbReference type="SAM" id="Phobius"/>
    </source>
</evidence>
<keyword evidence="10" id="KW-1185">Reference proteome</keyword>
<dbReference type="PANTHER" id="PTHR38459:SF1">
    <property type="entry name" value="PROPHAGE BACTOPRENOL-LINKED GLUCOSE TRANSLOCASE HOMOLOG"/>
    <property type="match status" value="1"/>
</dbReference>
<evidence type="ECO:0000256" key="5">
    <source>
        <dbReference type="ARBA" id="ARBA00023136"/>
    </source>
</evidence>
<comment type="subcellular location">
    <subcellularLocation>
        <location evidence="1">Membrane</location>
        <topology evidence="1">Multi-pass membrane protein</topology>
    </subcellularLocation>
</comment>
<feature type="transmembrane region" description="Helical" evidence="7">
    <location>
        <begin position="40"/>
        <end position="60"/>
    </location>
</feature>
<dbReference type="AlphaFoldDB" id="K6VSZ1"/>
<accession>K6VSZ1</accession>
<feature type="domain" description="GtrA/DPMS transmembrane" evidence="8">
    <location>
        <begin position="15"/>
        <end position="127"/>
    </location>
</feature>